<comment type="caution">
    <text evidence="3">The sequence shown here is derived from an EMBL/GenBank/DDBJ whole genome shotgun (WGS) entry which is preliminary data.</text>
</comment>
<organism evidence="3">
    <name type="scientific">Ruegeria sp. PrR005</name>
    <dbReference type="NCBI Taxonomy" id="2706882"/>
    <lineage>
        <taxon>Bacteria</taxon>
        <taxon>Pseudomonadati</taxon>
        <taxon>Pseudomonadota</taxon>
        <taxon>Alphaproteobacteria</taxon>
        <taxon>Rhodobacterales</taxon>
        <taxon>Roseobacteraceae</taxon>
        <taxon>Ruegeria</taxon>
    </lineage>
</organism>
<dbReference type="RefSeq" id="WP_164131809.1">
    <property type="nucleotide sequence ID" value="NZ_JAAGOX010000043.1"/>
</dbReference>
<dbReference type="Gene3D" id="3.40.50.12780">
    <property type="entry name" value="N-terminal domain of ligase-like"/>
    <property type="match status" value="1"/>
</dbReference>
<name>A0A6B2NWJ9_9RHOB</name>
<dbReference type="EMBL" id="JAAGOX010000043">
    <property type="protein sequence ID" value="NDW46784.1"/>
    <property type="molecule type" value="Genomic_DNA"/>
</dbReference>
<dbReference type="InterPro" id="IPR000873">
    <property type="entry name" value="AMP-dep_synth/lig_dom"/>
</dbReference>
<reference evidence="3" key="1">
    <citation type="submission" date="2020-02" db="EMBL/GenBank/DDBJ databases">
        <title>Delineation of the pyrene-degrading pathway in Roseobacter clade bacteria by genomic analysis.</title>
        <authorList>
            <person name="Zhou H."/>
            <person name="Wang H."/>
        </authorList>
    </citation>
    <scope>NUCLEOTIDE SEQUENCE</scope>
    <source>
        <strain evidence="3">PrR005</strain>
    </source>
</reference>
<dbReference type="InterPro" id="IPR020845">
    <property type="entry name" value="AMP-binding_CS"/>
</dbReference>
<gene>
    <name evidence="3" type="ORF">G0P99_17685</name>
</gene>
<proteinExistence type="predicted"/>
<dbReference type="PANTHER" id="PTHR43767:SF8">
    <property type="entry name" value="LONG-CHAIN-FATTY-ACID--COA LIGASE"/>
    <property type="match status" value="1"/>
</dbReference>
<dbReference type="InterPro" id="IPR042099">
    <property type="entry name" value="ANL_N_sf"/>
</dbReference>
<dbReference type="AlphaFoldDB" id="A0A6B2NWJ9"/>
<evidence type="ECO:0000313" key="3">
    <source>
        <dbReference type="EMBL" id="NDW46784.1"/>
    </source>
</evidence>
<dbReference type="InterPro" id="IPR050237">
    <property type="entry name" value="ATP-dep_AMP-bd_enzyme"/>
</dbReference>
<dbReference type="SUPFAM" id="SSF56801">
    <property type="entry name" value="Acetyl-CoA synthetase-like"/>
    <property type="match status" value="1"/>
</dbReference>
<protein>
    <submittedName>
        <fullName evidence="3">Long-chain fatty acid--CoA ligase</fullName>
    </submittedName>
</protein>
<feature type="domain" description="AMP-dependent synthetase/ligase" evidence="2">
    <location>
        <begin position="8"/>
        <end position="337"/>
    </location>
</feature>
<accession>A0A6B2NWJ9</accession>
<dbReference type="PROSITE" id="PS00455">
    <property type="entry name" value="AMP_BINDING"/>
    <property type="match status" value="1"/>
</dbReference>
<dbReference type="GO" id="GO:0016874">
    <property type="term" value="F:ligase activity"/>
    <property type="evidence" value="ECO:0007669"/>
    <property type="project" value="UniProtKB-KW"/>
</dbReference>
<dbReference type="PANTHER" id="PTHR43767">
    <property type="entry name" value="LONG-CHAIN-FATTY-ACID--COA LIGASE"/>
    <property type="match status" value="1"/>
</dbReference>
<evidence type="ECO:0000259" key="2">
    <source>
        <dbReference type="Pfam" id="PF00501"/>
    </source>
</evidence>
<evidence type="ECO:0000256" key="1">
    <source>
        <dbReference type="ARBA" id="ARBA00022598"/>
    </source>
</evidence>
<keyword evidence="1 3" id="KW-0436">Ligase</keyword>
<dbReference type="Pfam" id="PF00501">
    <property type="entry name" value="AMP-binding"/>
    <property type="match status" value="1"/>
</dbReference>
<sequence length="479" mass="50048">MKGVFDTLRHHARTRPDALAFSGDGAALTWAQLAGRVADMARRLEGAPRRIAIGLAGGCDYVVADLALALTGRRQVPLPFFFVAEQLGHVLADARVEAVITDRPEAFADAPGLRVISSAAEGGERLELPRYQPGGDRVIYTSGSSGRPKGVVIGASQMAASLAALMPLVGATEADLHLSVLPLAQLLEQICGIYLPVLAGAETRFDFAATRTLFQADIAPLTEAFARVRPTTSLLAPGILGRWVADLGQRGLHAPANLRFVAVGGAASASALLEAAWRLGIPVHEGYGLSECCAVVAMNRPGANVIGSAGEILSGLDVRIEAGEITVAGPTVMTGYLNGDPAPARWRTGDLGRIEQGRLIVEGRKDALLVTPNGRNISPEWIEQRVNADPRVLSSGLGLRADGALVLVVAAVALVTPDEIARLVSDLPAYARPVGMIVTSPSEPGLLFPAGTPNRKTVAALVNERAAVPLFPTIESLAS</sequence>